<comment type="caution">
    <text evidence="4">The sequence shown here is derived from an EMBL/GenBank/DDBJ whole genome shotgun (WGS) entry which is preliminary data.</text>
</comment>
<evidence type="ECO:0000313" key="5">
    <source>
        <dbReference type="Proteomes" id="UP001218788"/>
    </source>
</evidence>
<accession>A0ABT5L0Y4</accession>
<keyword evidence="2" id="KW-0812">Transmembrane</keyword>
<evidence type="ECO:0000256" key="2">
    <source>
        <dbReference type="SAM" id="Phobius"/>
    </source>
</evidence>
<feature type="transmembrane region" description="Helical" evidence="2">
    <location>
        <begin position="12"/>
        <end position="32"/>
    </location>
</feature>
<keyword evidence="1" id="KW-0830">Ubiquinone</keyword>
<dbReference type="EMBL" id="JAQQXP010000001">
    <property type="protein sequence ID" value="MDC8830685.1"/>
    <property type="molecule type" value="Genomic_DNA"/>
</dbReference>
<dbReference type="Pfam" id="PF03929">
    <property type="entry name" value="PepSY_TM"/>
    <property type="match status" value="1"/>
</dbReference>
<dbReference type="Proteomes" id="UP001218788">
    <property type="component" value="Unassembled WGS sequence"/>
</dbReference>
<evidence type="ECO:0000259" key="3">
    <source>
        <dbReference type="PROSITE" id="PS51085"/>
    </source>
</evidence>
<feature type="domain" description="2Fe-2S ferredoxin-type" evidence="3">
    <location>
        <begin position="248"/>
        <end position="347"/>
    </location>
</feature>
<organism evidence="4 5">
    <name type="scientific">Alteromonas gilva</name>
    <dbReference type="NCBI Taxonomy" id="2987522"/>
    <lineage>
        <taxon>Bacteria</taxon>
        <taxon>Pseudomonadati</taxon>
        <taxon>Pseudomonadota</taxon>
        <taxon>Gammaproteobacteria</taxon>
        <taxon>Alteromonadales</taxon>
        <taxon>Alteromonadaceae</taxon>
        <taxon>Alteromonas/Salinimonas group</taxon>
        <taxon>Alteromonas</taxon>
    </lineage>
</organism>
<dbReference type="Pfam" id="PF00111">
    <property type="entry name" value="Fer2"/>
    <property type="match status" value="1"/>
</dbReference>
<dbReference type="SUPFAM" id="SSF54292">
    <property type="entry name" value="2Fe-2S ferredoxin-like"/>
    <property type="match status" value="1"/>
</dbReference>
<gene>
    <name evidence="4" type="ORF">OIK42_07915</name>
</gene>
<name>A0ABT5L0Y4_9ALTE</name>
<dbReference type="InterPro" id="IPR001041">
    <property type="entry name" value="2Fe-2S_ferredoxin-type"/>
</dbReference>
<dbReference type="PROSITE" id="PS51085">
    <property type="entry name" value="2FE2S_FER_2"/>
    <property type="match status" value="1"/>
</dbReference>
<keyword evidence="2" id="KW-1133">Transmembrane helix</keyword>
<dbReference type="CDD" id="cd00207">
    <property type="entry name" value="fer2"/>
    <property type="match status" value="1"/>
</dbReference>
<dbReference type="InterPro" id="IPR005625">
    <property type="entry name" value="PepSY-ass_TM"/>
</dbReference>
<dbReference type="InterPro" id="IPR012675">
    <property type="entry name" value="Beta-grasp_dom_sf"/>
</dbReference>
<reference evidence="4 5" key="1">
    <citation type="submission" date="2022-10" db="EMBL/GenBank/DDBJ databases">
        <title>Alteromonas sp. chi3 Genome sequencing.</title>
        <authorList>
            <person name="Park S."/>
        </authorList>
    </citation>
    <scope>NUCLEOTIDE SEQUENCE [LARGE SCALE GENOMIC DNA]</scope>
    <source>
        <strain evidence="5">chi3</strain>
    </source>
</reference>
<keyword evidence="5" id="KW-1185">Reference proteome</keyword>
<protein>
    <submittedName>
        <fullName evidence="4">PepSY domain-containing protein</fullName>
    </submittedName>
</protein>
<feature type="transmembrane region" description="Helical" evidence="2">
    <location>
        <begin position="205"/>
        <end position="229"/>
    </location>
</feature>
<evidence type="ECO:0000313" key="4">
    <source>
        <dbReference type="EMBL" id="MDC8830685.1"/>
    </source>
</evidence>
<proteinExistence type="predicted"/>
<dbReference type="RefSeq" id="WP_273639604.1">
    <property type="nucleotide sequence ID" value="NZ_JAQQXP010000001.1"/>
</dbReference>
<evidence type="ECO:0000256" key="1">
    <source>
        <dbReference type="ARBA" id="ARBA00023075"/>
    </source>
</evidence>
<keyword evidence="2" id="KW-0472">Membrane</keyword>
<dbReference type="InterPro" id="IPR036010">
    <property type="entry name" value="2Fe-2S_ferredoxin-like_sf"/>
</dbReference>
<sequence>MKQRVLFSFWHKWLALLVAVQVLIWLGTGLYFNFTEGSTETVREVRQPVSHGGDVASVTLFPLAQLKAPAPRKVELIWSLGNPYYVLWYNEPAHRYFPLQRRVYDARTGQPWQIGASQVASIAQRAYRNATDTVMSQPVLLSPPFSDINKQQNPLWRVNVDDALNTSIYLDALTGHVVTFVNDDTRLKVLMFTLHFMDYAGTGSFNHWIIIVFAIATCLLSFSGAYLLFCRHVLARSATAEKAPLAEHTLTIRDNQGDTHSLTFTQHLNDSLYHALLAHNVSLPSECHGAGTCGKCQIVTDTSLPVTPVESAHLSEQAINQGVRLACQHTCRQCHAIDIPMAMPRSNG</sequence>
<dbReference type="Gene3D" id="3.10.20.30">
    <property type="match status" value="1"/>
</dbReference>